<evidence type="ECO:0000313" key="3">
    <source>
        <dbReference type="Proteomes" id="UP000815325"/>
    </source>
</evidence>
<accession>A0ABQ7G5F7</accession>
<dbReference type="EMBL" id="MU070107">
    <property type="protein sequence ID" value="KAF5829848.1"/>
    <property type="molecule type" value="Genomic_DNA"/>
</dbReference>
<keyword evidence="3" id="KW-1185">Reference proteome</keyword>
<gene>
    <name evidence="2" type="ORF">DUNSADRAFT_15412</name>
</gene>
<dbReference type="Proteomes" id="UP000815325">
    <property type="component" value="Unassembled WGS sequence"/>
</dbReference>
<dbReference type="InterPro" id="IPR029058">
    <property type="entry name" value="AB_hydrolase_fold"/>
</dbReference>
<sequence>GTHAGWNFWQWRNSQDASSKALDSSSKRVHWCAAGEIGAPPVLLIHGYGASAYHWRYNIPELAKHHRVYALCLLGFGWSEKAQVDYNNGKQWIPQIADFIEQVIWPEIGSNQRVVLVGNSLGGYASLAAGSLRPDLVRAVALLNGAGPFEDPSKPPADPNRQQTLIEQLQIFVTGLVKRVVLLLAFVRAKQPARIREVLELVYTNKEQLDDDLVDSIVRPATDPAAADVFYRINHRTTPPLTINALLARLQAPLLLLWGLQDPWITPAKAEQVRALYPSAQLVGLQAGHCPHDDDPVGANAALLDWLKDLKD</sequence>
<evidence type="ECO:0000259" key="1">
    <source>
        <dbReference type="Pfam" id="PF00561"/>
    </source>
</evidence>
<protein>
    <submittedName>
        <fullName evidence="2">Alpha/Beta hydrolase protein</fullName>
    </submittedName>
</protein>
<evidence type="ECO:0000313" key="2">
    <source>
        <dbReference type="EMBL" id="KAF5829848.1"/>
    </source>
</evidence>
<reference evidence="2" key="1">
    <citation type="submission" date="2017-08" db="EMBL/GenBank/DDBJ databases">
        <authorList>
            <person name="Polle J.E."/>
            <person name="Barry K."/>
            <person name="Cushman J."/>
            <person name="Schmutz J."/>
            <person name="Tran D."/>
            <person name="Hathwaick L.T."/>
            <person name="Yim W.C."/>
            <person name="Jenkins J."/>
            <person name="Mckie-Krisberg Z.M."/>
            <person name="Prochnik S."/>
            <person name="Lindquist E."/>
            <person name="Dockter R.B."/>
            <person name="Adam C."/>
            <person name="Molina H."/>
            <person name="Bunkerborg J."/>
            <person name="Jin E."/>
            <person name="Buchheim M."/>
            <person name="Magnuson J."/>
        </authorList>
    </citation>
    <scope>NUCLEOTIDE SEQUENCE</scope>
    <source>
        <strain evidence="2">CCAP 19/18</strain>
    </source>
</reference>
<keyword evidence="2" id="KW-0378">Hydrolase</keyword>
<dbReference type="Pfam" id="PF00561">
    <property type="entry name" value="Abhydrolase_1"/>
    <property type="match status" value="1"/>
</dbReference>
<dbReference type="InterPro" id="IPR000073">
    <property type="entry name" value="AB_hydrolase_1"/>
</dbReference>
<dbReference type="Gene3D" id="3.40.50.1820">
    <property type="entry name" value="alpha/beta hydrolase"/>
    <property type="match status" value="1"/>
</dbReference>
<dbReference type="PANTHER" id="PTHR46438:SF2">
    <property type="entry name" value="ALPHA_BETA-HYDROLASES SUPERFAMILY PROTEIN"/>
    <property type="match status" value="1"/>
</dbReference>
<comment type="caution">
    <text evidence="2">The sequence shown here is derived from an EMBL/GenBank/DDBJ whole genome shotgun (WGS) entry which is preliminary data.</text>
</comment>
<name>A0ABQ7G5F7_DUNSA</name>
<proteinExistence type="predicted"/>
<organism evidence="2 3">
    <name type="scientific">Dunaliella salina</name>
    <name type="common">Green alga</name>
    <name type="synonym">Protococcus salinus</name>
    <dbReference type="NCBI Taxonomy" id="3046"/>
    <lineage>
        <taxon>Eukaryota</taxon>
        <taxon>Viridiplantae</taxon>
        <taxon>Chlorophyta</taxon>
        <taxon>core chlorophytes</taxon>
        <taxon>Chlorophyceae</taxon>
        <taxon>CS clade</taxon>
        <taxon>Chlamydomonadales</taxon>
        <taxon>Dunaliellaceae</taxon>
        <taxon>Dunaliella</taxon>
    </lineage>
</organism>
<dbReference type="SUPFAM" id="SSF53474">
    <property type="entry name" value="alpha/beta-Hydrolases"/>
    <property type="match status" value="1"/>
</dbReference>
<feature type="non-terminal residue" evidence="2">
    <location>
        <position position="1"/>
    </location>
</feature>
<dbReference type="PANTHER" id="PTHR46438">
    <property type="entry name" value="ALPHA/BETA-HYDROLASES SUPERFAMILY PROTEIN"/>
    <property type="match status" value="1"/>
</dbReference>
<feature type="domain" description="AB hydrolase-1" evidence="1">
    <location>
        <begin position="40"/>
        <end position="296"/>
    </location>
</feature>
<dbReference type="GO" id="GO:0016787">
    <property type="term" value="F:hydrolase activity"/>
    <property type="evidence" value="ECO:0007669"/>
    <property type="project" value="UniProtKB-KW"/>
</dbReference>